<dbReference type="SMART" id="SM00345">
    <property type="entry name" value="HTH_GNTR"/>
    <property type="match status" value="1"/>
</dbReference>
<dbReference type="Gene3D" id="1.10.10.10">
    <property type="entry name" value="Winged helix-like DNA-binding domain superfamily/Winged helix DNA-binding domain"/>
    <property type="match status" value="1"/>
</dbReference>
<dbReference type="Pfam" id="PF07729">
    <property type="entry name" value="FCD"/>
    <property type="match status" value="1"/>
</dbReference>
<dbReference type="AlphaFoldDB" id="A0AAJ1U7G9"/>
<evidence type="ECO:0000313" key="6">
    <source>
        <dbReference type="Proteomes" id="UP001227162"/>
    </source>
</evidence>
<dbReference type="GO" id="GO:0003677">
    <property type="term" value="F:DNA binding"/>
    <property type="evidence" value="ECO:0007669"/>
    <property type="project" value="UniProtKB-KW"/>
</dbReference>
<comment type="caution">
    <text evidence="5">The sequence shown here is derived from an EMBL/GenBank/DDBJ whole genome shotgun (WGS) entry which is preliminary data.</text>
</comment>
<dbReference type="SUPFAM" id="SSF46785">
    <property type="entry name" value="Winged helix' DNA-binding domain"/>
    <property type="match status" value="1"/>
</dbReference>
<evidence type="ECO:0000313" key="5">
    <source>
        <dbReference type="EMBL" id="MDQ2094400.1"/>
    </source>
</evidence>
<sequence>MKKVAREKILQVIETPDAPRLPAHETVYRALRELILFGELAPGQPVTIQGLTERLVAGMTPVREAIRRLTAEGALEFQGNRRVTVPMLSVDNVNELIFVRQALEPQLVLRACERISDADLDQLEVIDEALDTAIYKGDLRAYLELNYRFHTALYALANAPILSALADSLWLRYGPSLRVVCGRLGTQNLPDEHKIALQAMRAGDPQAAANAMQKDVIQGMEQVRRVLAAQELGS</sequence>
<reference evidence="5" key="2">
    <citation type="submission" date="2023-04" db="EMBL/GenBank/DDBJ databases">
        <title>'Rhodoalgimonas zhirmunskyi' gen. nov., isolated from a red alga.</title>
        <authorList>
            <person name="Nedashkovskaya O.I."/>
            <person name="Otstavnykh N.Y."/>
            <person name="Bystritskaya E.P."/>
            <person name="Balabanova L.A."/>
            <person name="Isaeva M.P."/>
        </authorList>
    </citation>
    <scope>NUCLEOTIDE SEQUENCE</scope>
    <source>
        <strain evidence="5">10Alg 79</strain>
    </source>
</reference>
<keyword evidence="6" id="KW-1185">Reference proteome</keyword>
<dbReference type="GO" id="GO:0003700">
    <property type="term" value="F:DNA-binding transcription factor activity"/>
    <property type="evidence" value="ECO:0007669"/>
    <property type="project" value="InterPro"/>
</dbReference>
<dbReference type="InterPro" id="IPR008920">
    <property type="entry name" value="TF_FadR/GntR_C"/>
</dbReference>
<dbReference type="SMART" id="SM00895">
    <property type="entry name" value="FCD"/>
    <property type="match status" value="1"/>
</dbReference>
<protein>
    <submittedName>
        <fullName evidence="5">GntR family transcriptional regulator</fullName>
    </submittedName>
</protein>
<name>A0AAJ1U7G9_9RHOB</name>
<dbReference type="InterPro" id="IPR000524">
    <property type="entry name" value="Tscrpt_reg_HTH_GntR"/>
</dbReference>
<keyword evidence="3" id="KW-0804">Transcription</keyword>
<dbReference type="RefSeq" id="WP_317626000.1">
    <property type="nucleotide sequence ID" value="NZ_JANFFA010000002.1"/>
</dbReference>
<reference evidence="5" key="1">
    <citation type="submission" date="2022-07" db="EMBL/GenBank/DDBJ databases">
        <authorList>
            <person name="Otstavnykh N."/>
            <person name="Isaeva M."/>
            <person name="Bystritskaya E."/>
        </authorList>
    </citation>
    <scope>NUCLEOTIDE SEQUENCE</scope>
    <source>
        <strain evidence="5">10Alg 79</strain>
    </source>
</reference>
<dbReference type="PANTHER" id="PTHR43537:SF39">
    <property type="entry name" value="HTH-TYPE TRANSCRIPTIONAL REGULATOR MCBR"/>
    <property type="match status" value="1"/>
</dbReference>
<evidence type="ECO:0000256" key="2">
    <source>
        <dbReference type="ARBA" id="ARBA00023125"/>
    </source>
</evidence>
<dbReference type="InterPro" id="IPR036390">
    <property type="entry name" value="WH_DNA-bd_sf"/>
</dbReference>
<feature type="domain" description="HTH gntR-type" evidence="4">
    <location>
        <begin position="21"/>
        <end position="88"/>
    </location>
</feature>
<keyword evidence="2" id="KW-0238">DNA-binding</keyword>
<dbReference type="Proteomes" id="UP001227162">
    <property type="component" value="Unassembled WGS sequence"/>
</dbReference>
<dbReference type="InterPro" id="IPR036388">
    <property type="entry name" value="WH-like_DNA-bd_sf"/>
</dbReference>
<dbReference type="EMBL" id="JANFFA010000002">
    <property type="protein sequence ID" value="MDQ2094400.1"/>
    <property type="molecule type" value="Genomic_DNA"/>
</dbReference>
<organism evidence="5 6">
    <name type="scientific">Rhodalgimonas zhirmunskyi</name>
    <dbReference type="NCBI Taxonomy" id="2964767"/>
    <lineage>
        <taxon>Bacteria</taxon>
        <taxon>Pseudomonadati</taxon>
        <taxon>Pseudomonadota</taxon>
        <taxon>Alphaproteobacteria</taxon>
        <taxon>Rhodobacterales</taxon>
        <taxon>Roseobacteraceae</taxon>
        <taxon>Rhodalgimonas</taxon>
    </lineage>
</organism>
<dbReference type="PANTHER" id="PTHR43537">
    <property type="entry name" value="TRANSCRIPTIONAL REGULATOR, GNTR FAMILY"/>
    <property type="match status" value="1"/>
</dbReference>
<dbReference type="Pfam" id="PF00392">
    <property type="entry name" value="GntR"/>
    <property type="match status" value="1"/>
</dbReference>
<dbReference type="Gene3D" id="1.20.120.530">
    <property type="entry name" value="GntR ligand-binding domain-like"/>
    <property type="match status" value="1"/>
</dbReference>
<dbReference type="PROSITE" id="PS50949">
    <property type="entry name" value="HTH_GNTR"/>
    <property type="match status" value="1"/>
</dbReference>
<evidence type="ECO:0000259" key="4">
    <source>
        <dbReference type="PROSITE" id="PS50949"/>
    </source>
</evidence>
<dbReference type="SUPFAM" id="SSF48008">
    <property type="entry name" value="GntR ligand-binding domain-like"/>
    <property type="match status" value="1"/>
</dbReference>
<dbReference type="InterPro" id="IPR011711">
    <property type="entry name" value="GntR_C"/>
</dbReference>
<keyword evidence="1" id="KW-0805">Transcription regulation</keyword>
<evidence type="ECO:0000256" key="3">
    <source>
        <dbReference type="ARBA" id="ARBA00023163"/>
    </source>
</evidence>
<accession>A0AAJ1U7G9</accession>
<evidence type="ECO:0000256" key="1">
    <source>
        <dbReference type="ARBA" id="ARBA00023015"/>
    </source>
</evidence>
<gene>
    <name evidence="5" type="ORF">NOI20_09795</name>
</gene>
<proteinExistence type="predicted"/>